<keyword evidence="3" id="KW-0805">Transcription regulation</keyword>
<keyword evidence="7" id="KW-0539">Nucleus</keyword>
<comment type="caution">
    <text evidence="10">The sequence shown here is derived from an EMBL/GenBank/DDBJ whole genome shotgun (WGS) entry which is preliminary data.</text>
</comment>
<dbReference type="InterPro" id="IPR017930">
    <property type="entry name" value="Myb_dom"/>
</dbReference>
<evidence type="ECO:0000313" key="11">
    <source>
        <dbReference type="Proteomes" id="UP001141552"/>
    </source>
</evidence>
<reference evidence="10" key="1">
    <citation type="submission" date="2022-02" db="EMBL/GenBank/DDBJ databases">
        <authorList>
            <person name="Henning P.M."/>
            <person name="McCubbin A.G."/>
            <person name="Shore J.S."/>
        </authorList>
    </citation>
    <scope>NUCLEOTIDE SEQUENCE</scope>
    <source>
        <strain evidence="10">F60SS</strain>
        <tissue evidence="10">Leaves</tissue>
    </source>
</reference>
<evidence type="ECO:0000256" key="4">
    <source>
        <dbReference type="ARBA" id="ARBA00023125"/>
    </source>
</evidence>
<feature type="domain" description="Myb-like" evidence="8">
    <location>
        <begin position="58"/>
        <end position="131"/>
    </location>
</feature>
<evidence type="ECO:0000256" key="5">
    <source>
        <dbReference type="ARBA" id="ARBA00023159"/>
    </source>
</evidence>
<feature type="domain" description="HTH myb-type" evidence="9">
    <location>
        <begin position="58"/>
        <end position="135"/>
    </location>
</feature>
<dbReference type="InterPro" id="IPR015495">
    <property type="entry name" value="Myb_TF_plants"/>
</dbReference>
<name>A0A9Q0GES5_9ROSI</name>
<dbReference type="Gene3D" id="1.10.10.60">
    <property type="entry name" value="Homeodomain-like"/>
    <property type="match status" value="1"/>
</dbReference>
<dbReference type="Proteomes" id="UP001141552">
    <property type="component" value="Unassembled WGS sequence"/>
</dbReference>
<dbReference type="InterPro" id="IPR001005">
    <property type="entry name" value="SANT/Myb"/>
</dbReference>
<reference evidence="10" key="2">
    <citation type="journal article" date="2023" name="Plants (Basel)">
        <title>Annotation of the Turnera subulata (Passifloraceae) Draft Genome Reveals the S-Locus Evolved after the Divergence of Turneroideae from Passifloroideae in a Stepwise Manner.</title>
        <authorList>
            <person name="Henning P.M."/>
            <person name="Roalson E.H."/>
            <person name="Mir W."/>
            <person name="McCubbin A.G."/>
            <person name="Shore J.S."/>
        </authorList>
    </citation>
    <scope>NUCLEOTIDE SEQUENCE</scope>
    <source>
        <strain evidence="10">F60SS</strain>
    </source>
</reference>
<evidence type="ECO:0000259" key="8">
    <source>
        <dbReference type="PROSITE" id="PS50090"/>
    </source>
</evidence>
<evidence type="ECO:0000256" key="6">
    <source>
        <dbReference type="ARBA" id="ARBA00023163"/>
    </source>
</evidence>
<keyword evidence="5" id="KW-0010">Activator</keyword>
<dbReference type="SMART" id="SM00717">
    <property type="entry name" value="SANT"/>
    <property type="match status" value="1"/>
</dbReference>
<dbReference type="GO" id="GO:0003677">
    <property type="term" value="F:DNA binding"/>
    <property type="evidence" value="ECO:0007669"/>
    <property type="project" value="UniProtKB-KW"/>
</dbReference>
<evidence type="ECO:0000256" key="2">
    <source>
        <dbReference type="ARBA" id="ARBA00022737"/>
    </source>
</evidence>
<organism evidence="10 11">
    <name type="scientific">Turnera subulata</name>
    <dbReference type="NCBI Taxonomy" id="218843"/>
    <lineage>
        <taxon>Eukaryota</taxon>
        <taxon>Viridiplantae</taxon>
        <taxon>Streptophyta</taxon>
        <taxon>Embryophyta</taxon>
        <taxon>Tracheophyta</taxon>
        <taxon>Spermatophyta</taxon>
        <taxon>Magnoliopsida</taxon>
        <taxon>eudicotyledons</taxon>
        <taxon>Gunneridae</taxon>
        <taxon>Pentapetalae</taxon>
        <taxon>rosids</taxon>
        <taxon>fabids</taxon>
        <taxon>Malpighiales</taxon>
        <taxon>Passifloraceae</taxon>
        <taxon>Turnera</taxon>
    </lineage>
</organism>
<gene>
    <name evidence="10" type="ORF">Tsubulata_003732</name>
</gene>
<dbReference type="InterPro" id="IPR009057">
    <property type="entry name" value="Homeodomain-like_sf"/>
</dbReference>
<dbReference type="Pfam" id="PF00249">
    <property type="entry name" value="Myb_DNA-binding"/>
    <property type="match status" value="2"/>
</dbReference>
<dbReference type="AlphaFoldDB" id="A0A9Q0GES5"/>
<keyword evidence="6" id="KW-0804">Transcription</keyword>
<keyword evidence="11" id="KW-1185">Reference proteome</keyword>
<protein>
    <submittedName>
        <fullName evidence="10">Uncharacterized protein</fullName>
    </submittedName>
</protein>
<accession>A0A9Q0GES5</accession>
<dbReference type="PANTHER" id="PTHR47999:SF24">
    <property type="entry name" value="TRANSCRIPTION FACTOR MYB90"/>
    <property type="match status" value="1"/>
</dbReference>
<dbReference type="SUPFAM" id="SSF46689">
    <property type="entry name" value="Homeodomain-like"/>
    <property type="match status" value="1"/>
</dbReference>
<evidence type="ECO:0000313" key="10">
    <source>
        <dbReference type="EMBL" id="KAJ4848333.1"/>
    </source>
</evidence>
<dbReference type="EMBL" id="JAKUCV010000928">
    <property type="protein sequence ID" value="KAJ4848333.1"/>
    <property type="molecule type" value="Genomic_DNA"/>
</dbReference>
<dbReference type="PROSITE" id="PS50090">
    <property type="entry name" value="MYB_LIKE"/>
    <property type="match status" value="1"/>
</dbReference>
<evidence type="ECO:0000259" key="9">
    <source>
        <dbReference type="PROSITE" id="PS51294"/>
    </source>
</evidence>
<dbReference type="OrthoDB" id="840629at2759"/>
<dbReference type="GO" id="GO:0005634">
    <property type="term" value="C:nucleus"/>
    <property type="evidence" value="ECO:0007669"/>
    <property type="project" value="UniProtKB-SubCell"/>
</dbReference>
<evidence type="ECO:0000256" key="1">
    <source>
        <dbReference type="ARBA" id="ARBA00004123"/>
    </source>
</evidence>
<proteinExistence type="predicted"/>
<evidence type="ECO:0000256" key="3">
    <source>
        <dbReference type="ARBA" id="ARBA00023015"/>
    </source>
</evidence>
<dbReference type="CDD" id="cd00167">
    <property type="entry name" value="SANT"/>
    <property type="match status" value="1"/>
</dbReference>
<sequence length="299" mass="34126">MLPAANDTGREIQLKLDEEMNNYQQENTIAGSCLGDHDDQDHELFAGFLPQRFTRMGNSGVRRGAWTEEEDKLLRKCVEQFGEGKWHLVPSRAGRVYTYMFFNCMCRWSLIAGRLPGRTANDVKNYWNTNMRKNKAVNMTIACKGNPLTKKPETVVIKPRPWAFRKALGWQSYNGETSIPNHNAHQFLSNNIHPSKEIILPPADISGRQNSLLLEDEQIIHHQQNTIAGVCLGDHDDQDHELFAGFLPQINDPAGIRCFPEDIFLQESPSCWRDFSVDDLWNLFSTELEAPATPQNRSN</sequence>
<evidence type="ECO:0000256" key="7">
    <source>
        <dbReference type="ARBA" id="ARBA00023242"/>
    </source>
</evidence>
<keyword evidence="2" id="KW-0677">Repeat</keyword>
<dbReference type="PANTHER" id="PTHR47999">
    <property type="entry name" value="TRANSCRIPTION FACTOR MYB8-RELATED-RELATED"/>
    <property type="match status" value="1"/>
</dbReference>
<keyword evidence="4" id="KW-0238">DNA-binding</keyword>
<comment type="subcellular location">
    <subcellularLocation>
        <location evidence="1">Nucleus</location>
    </subcellularLocation>
</comment>
<dbReference type="PROSITE" id="PS51294">
    <property type="entry name" value="HTH_MYB"/>
    <property type="match status" value="1"/>
</dbReference>